<proteinExistence type="predicted"/>
<dbReference type="Gene3D" id="2.30.29.30">
    <property type="entry name" value="Pleckstrin-homology domain (PH domain)/Phosphotyrosine-binding domain (PTB)"/>
    <property type="match status" value="1"/>
</dbReference>
<feature type="region of interest" description="Disordered" evidence="1">
    <location>
        <begin position="1"/>
        <end position="33"/>
    </location>
</feature>
<organism evidence="3">
    <name type="scientific">Phaeodactylum tricornutum</name>
    <name type="common">Diatom</name>
    <dbReference type="NCBI Taxonomy" id="2850"/>
    <lineage>
        <taxon>Eukaryota</taxon>
        <taxon>Sar</taxon>
        <taxon>Stramenopiles</taxon>
        <taxon>Ochrophyta</taxon>
        <taxon>Bacillariophyta</taxon>
        <taxon>Bacillariophyceae</taxon>
        <taxon>Bacillariophycidae</taxon>
        <taxon>Naviculales</taxon>
        <taxon>Phaeodactylaceae</taxon>
        <taxon>Phaeodactylum</taxon>
    </lineage>
</organism>
<evidence type="ECO:0000259" key="2">
    <source>
        <dbReference type="PROSITE" id="PS50003"/>
    </source>
</evidence>
<dbReference type="Proteomes" id="UP000836788">
    <property type="component" value="Chromosome 2"/>
</dbReference>
<feature type="domain" description="PH" evidence="2">
    <location>
        <begin position="80"/>
        <end position="169"/>
    </location>
</feature>
<accession>A0A8J9S969</accession>
<dbReference type="SUPFAM" id="SSF50729">
    <property type="entry name" value="PH domain-like"/>
    <property type="match status" value="1"/>
</dbReference>
<sequence>MANGLRQRNTTGMLREQEQQQEVRDPTAPSSSLAAPKMLRASPQHHGAVLKLHSALLFMILPRFVQSLIIKFLPFLRPCWQERHLILLGSYLYKFSDEKSSSPKGSPIPVESIEVHAVHSRDADNLVFPSLPSGYQVLSVTTLRKQQYFAVRSKEEASSWLHSLHEARHEATKREMGHAPLESYPQSWSYYDRLGASMAKSKDRVRNRMQEMEMKNLSDDGPMARGYYG</sequence>
<dbReference type="InterPro" id="IPR001849">
    <property type="entry name" value="PH_domain"/>
</dbReference>
<protein>
    <recommendedName>
        <fullName evidence="2">PH domain-containing protein</fullName>
    </recommendedName>
</protein>
<feature type="compositionally biased region" description="Basic and acidic residues" evidence="1">
    <location>
        <begin position="15"/>
        <end position="25"/>
    </location>
</feature>
<dbReference type="InterPro" id="IPR011993">
    <property type="entry name" value="PH-like_dom_sf"/>
</dbReference>
<evidence type="ECO:0000313" key="3">
    <source>
        <dbReference type="EMBL" id="CAG9285233.1"/>
    </source>
</evidence>
<name>A0A8J9S969_PHATR</name>
<dbReference type="Pfam" id="PF00169">
    <property type="entry name" value="PH"/>
    <property type="match status" value="1"/>
</dbReference>
<dbReference type="SMART" id="SM00233">
    <property type="entry name" value="PH"/>
    <property type="match status" value="1"/>
</dbReference>
<dbReference type="AlphaFoldDB" id="A0A8J9S969"/>
<dbReference type="EMBL" id="OU594943">
    <property type="protein sequence ID" value="CAG9285233.1"/>
    <property type="molecule type" value="Genomic_DNA"/>
</dbReference>
<gene>
    <name evidence="3" type="ORF">PTTT1_LOCUS28394</name>
</gene>
<evidence type="ECO:0000256" key="1">
    <source>
        <dbReference type="SAM" id="MobiDB-lite"/>
    </source>
</evidence>
<reference evidence="3" key="1">
    <citation type="submission" date="2022-02" db="EMBL/GenBank/DDBJ databases">
        <authorList>
            <person name="Giguere J D."/>
        </authorList>
    </citation>
    <scope>NUCLEOTIDE SEQUENCE</scope>
    <source>
        <strain evidence="3">CCAP 1055/1</strain>
    </source>
</reference>
<dbReference type="PROSITE" id="PS50003">
    <property type="entry name" value="PH_DOMAIN"/>
    <property type="match status" value="1"/>
</dbReference>
<feature type="compositionally biased region" description="Polar residues" evidence="1">
    <location>
        <begin position="1"/>
        <end position="12"/>
    </location>
</feature>